<dbReference type="Pfam" id="PF00578">
    <property type="entry name" value="AhpC-TSA"/>
    <property type="match status" value="1"/>
</dbReference>
<reference evidence="2 3" key="1">
    <citation type="submission" date="2020-02" db="EMBL/GenBank/DDBJ databases">
        <authorList>
            <person name="Li X.-J."/>
            <person name="Feng X.-M."/>
        </authorList>
    </citation>
    <scope>NUCLEOTIDE SEQUENCE [LARGE SCALE GENOMIC DNA]</scope>
    <source>
        <strain evidence="2 3">CGMCC 4.7225</strain>
    </source>
</reference>
<dbReference type="SUPFAM" id="SSF52833">
    <property type="entry name" value="Thioredoxin-like"/>
    <property type="match status" value="1"/>
</dbReference>
<evidence type="ECO:0000313" key="3">
    <source>
        <dbReference type="Proteomes" id="UP000469185"/>
    </source>
</evidence>
<dbReference type="GO" id="GO:0016491">
    <property type="term" value="F:oxidoreductase activity"/>
    <property type="evidence" value="ECO:0007669"/>
    <property type="project" value="InterPro"/>
</dbReference>
<dbReference type="InterPro" id="IPR013766">
    <property type="entry name" value="Thioredoxin_domain"/>
</dbReference>
<protein>
    <submittedName>
        <fullName evidence="2">TlpA family protein disulfide reductase</fullName>
    </submittedName>
</protein>
<name>A0A6N9YHC7_9ACTN</name>
<keyword evidence="3" id="KW-1185">Reference proteome</keyword>
<dbReference type="InterPro" id="IPR000866">
    <property type="entry name" value="AhpC/TSA"/>
</dbReference>
<dbReference type="PROSITE" id="PS51352">
    <property type="entry name" value="THIOREDOXIN_2"/>
    <property type="match status" value="1"/>
</dbReference>
<organism evidence="2 3">
    <name type="scientific">Phytoactinopolyspora alkaliphila</name>
    <dbReference type="NCBI Taxonomy" id="1783498"/>
    <lineage>
        <taxon>Bacteria</taxon>
        <taxon>Bacillati</taxon>
        <taxon>Actinomycetota</taxon>
        <taxon>Actinomycetes</taxon>
        <taxon>Jiangellales</taxon>
        <taxon>Jiangellaceae</taxon>
        <taxon>Phytoactinopolyspora</taxon>
    </lineage>
</organism>
<dbReference type="EMBL" id="JAAGOB010000002">
    <property type="protein sequence ID" value="NED94403.1"/>
    <property type="molecule type" value="Genomic_DNA"/>
</dbReference>
<proteinExistence type="predicted"/>
<dbReference type="AlphaFoldDB" id="A0A6N9YHC7"/>
<dbReference type="CDD" id="cd02966">
    <property type="entry name" value="TlpA_like_family"/>
    <property type="match status" value="1"/>
</dbReference>
<dbReference type="InterPro" id="IPR050553">
    <property type="entry name" value="Thioredoxin_ResA/DsbE_sf"/>
</dbReference>
<accession>A0A6N9YHC7</accession>
<evidence type="ECO:0000313" key="2">
    <source>
        <dbReference type="EMBL" id="NED94403.1"/>
    </source>
</evidence>
<dbReference type="PANTHER" id="PTHR42852">
    <property type="entry name" value="THIOL:DISULFIDE INTERCHANGE PROTEIN DSBE"/>
    <property type="match status" value="1"/>
</dbReference>
<dbReference type="GO" id="GO:0016209">
    <property type="term" value="F:antioxidant activity"/>
    <property type="evidence" value="ECO:0007669"/>
    <property type="project" value="InterPro"/>
</dbReference>
<evidence type="ECO:0000259" key="1">
    <source>
        <dbReference type="PROSITE" id="PS51352"/>
    </source>
</evidence>
<dbReference type="Gene3D" id="3.40.30.10">
    <property type="entry name" value="Glutaredoxin"/>
    <property type="match status" value="1"/>
</dbReference>
<dbReference type="PANTHER" id="PTHR42852:SF13">
    <property type="entry name" value="PROTEIN DIPZ"/>
    <property type="match status" value="1"/>
</dbReference>
<dbReference type="InterPro" id="IPR036249">
    <property type="entry name" value="Thioredoxin-like_sf"/>
</dbReference>
<feature type="domain" description="Thioredoxin" evidence="1">
    <location>
        <begin position="6"/>
        <end position="144"/>
    </location>
</feature>
<dbReference type="RefSeq" id="WP_163816188.1">
    <property type="nucleotide sequence ID" value="NZ_JAAGOB010000002.1"/>
</dbReference>
<gene>
    <name evidence="2" type="ORF">G1H11_03655</name>
</gene>
<comment type="caution">
    <text evidence="2">The sequence shown here is derived from an EMBL/GenBank/DDBJ whole genome shotgun (WGS) entry which is preliminary data.</text>
</comment>
<sequence>MFRDPPDDAPRAPSFELELLDGTPLDAGEQWSQRPMVLVFFETWCEPCRDAQAGLNDLARDYQDVVLFVGIAGRSEPENVRQYVSEYDVAYPVGIDQDDSRWLKYAVAEPPLVALVSKDGRLVRGWPGGIGTAELREHIDRLVLG</sequence>
<dbReference type="Proteomes" id="UP000469185">
    <property type="component" value="Unassembled WGS sequence"/>
</dbReference>